<dbReference type="GO" id="GO:0006564">
    <property type="term" value="P:L-serine biosynthetic process"/>
    <property type="evidence" value="ECO:0007669"/>
    <property type="project" value="TreeGrafter"/>
</dbReference>
<dbReference type="Pfam" id="PF14681">
    <property type="entry name" value="UPRTase"/>
    <property type="match status" value="1"/>
</dbReference>
<dbReference type="InterPro" id="IPR036412">
    <property type="entry name" value="HAD-like_sf"/>
</dbReference>
<accession>A0A6A4I4L0</accession>
<dbReference type="Gene3D" id="3.40.50.300">
    <property type="entry name" value="P-loop containing nucleotide triphosphate hydrolases"/>
    <property type="match status" value="1"/>
</dbReference>
<evidence type="ECO:0000259" key="1">
    <source>
        <dbReference type="Pfam" id="PF14681"/>
    </source>
</evidence>
<organism evidence="2 3">
    <name type="scientific">Gymnopus androsaceus JB14</name>
    <dbReference type="NCBI Taxonomy" id="1447944"/>
    <lineage>
        <taxon>Eukaryota</taxon>
        <taxon>Fungi</taxon>
        <taxon>Dikarya</taxon>
        <taxon>Basidiomycota</taxon>
        <taxon>Agaricomycotina</taxon>
        <taxon>Agaricomycetes</taxon>
        <taxon>Agaricomycetidae</taxon>
        <taxon>Agaricales</taxon>
        <taxon>Marasmiineae</taxon>
        <taxon>Omphalotaceae</taxon>
        <taxon>Gymnopus</taxon>
    </lineage>
</organism>
<feature type="domain" description="Phosphoribosyltransferase" evidence="1">
    <location>
        <begin position="471"/>
        <end position="667"/>
    </location>
</feature>
<dbReference type="InterPro" id="IPR050582">
    <property type="entry name" value="HAD-like_SerB"/>
</dbReference>
<name>A0A6A4I4L0_9AGAR</name>
<dbReference type="CDD" id="cd06223">
    <property type="entry name" value="PRTases_typeI"/>
    <property type="match status" value="1"/>
</dbReference>
<evidence type="ECO:0000313" key="3">
    <source>
        <dbReference type="Proteomes" id="UP000799118"/>
    </source>
</evidence>
<reference evidence="2" key="1">
    <citation type="journal article" date="2019" name="Environ. Microbiol.">
        <title>Fungal ecological strategies reflected in gene transcription - a case study of two litter decomposers.</title>
        <authorList>
            <person name="Barbi F."/>
            <person name="Kohler A."/>
            <person name="Barry K."/>
            <person name="Baskaran P."/>
            <person name="Daum C."/>
            <person name="Fauchery L."/>
            <person name="Ihrmark K."/>
            <person name="Kuo A."/>
            <person name="LaButti K."/>
            <person name="Lipzen A."/>
            <person name="Morin E."/>
            <person name="Grigoriev I.V."/>
            <person name="Henrissat B."/>
            <person name="Lindahl B."/>
            <person name="Martin F."/>
        </authorList>
    </citation>
    <scope>NUCLEOTIDE SEQUENCE</scope>
    <source>
        <strain evidence="2">JB14</strain>
    </source>
</reference>
<gene>
    <name evidence="2" type="ORF">BT96DRAFT_852832</name>
</gene>
<dbReference type="GO" id="GO:0036424">
    <property type="term" value="F:L-phosphoserine phosphatase activity"/>
    <property type="evidence" value="ECO:0007669"/>
    <property type="project" value="TreeGrafter"/>
</dbReference>
<dbReference type="SUPFAM" id="SSF53271">
    <property type="entry name" value="PRTase-like"/>
    <property type="match status" value="1"/>
</dbReference>
<dbReference type="SUPFAM" id="SSF56784">
    <property type="entry name" value="HAD-like"/>
    <property type="match status" value="1"/>
</dbReference>
<dbReference type="InterPro" id="IPR029057">
    <property type="entry name" value="PRTase-like"/>
</dbReference>
<dbReference type="Pfam" id="PF12710">
    <property type="entry name" value="HAD"/>
    <property type="match status" value="1"/>
</dbReference>
<dbReference type="InterPro" id="IPR000836">
    <property type="entry name" value="PRTase_dom"/>
</dbReference>
<dbReference type="PANTHER" id="PTHR43344:SF20">
    <property type="entry name" value="URACIL PHOSPHORIBOSYLTRANSFERASE"/>
    <property type="match status" value="1"/>
</dbReference>
<dbReference type="GO" id="GO:0005737">
    <property type="term" value="C:cytoplasm"/>
    <property type="evidence" value="ECO:0007669"/>
    <property type="project" value="TreeGrafter"/>
</dbReference>
<dbReference type="PANTHER" id="PTHR43344">
    <property type="entry name" value="PHOSPHOSERINE PHOSPHATASE"/>
    <property type="match status" value="1"/>
</dbReference>
<dbReference type="Gene3D" id="3.40.50.2020">
    <property type="match status" value="1"/>
</dbReference>
<protein>
    <recommendedName>
        <fullName evidence="1">Phosphoribosyltransferase domain-containing protein</fullName>
    </recommendedName>
</protein>
<dbReference type="EMBL" id="ML769409">
    <property type="protein sequence ID" value="KAE9405456.1"/>
    <property type="molecule type" value="Genomic_DNA"/>
</dbReference>
<evidence type="ECO:0000313" key="2">
    <source>
        <dbReference type="EMBL" id="KAE9405456.1"/>
    </source>
</evidence>
<sequence length="671" mass="74540">MSHPQLNSTAVSSTHPSTKKPTVVGLYGIPGAGKTFLLTELKKQLGEQAYQYYEGSLVISSIVSGGLVAFQKMTAQEKALWRSRAIDSIVEECSASGRIAVVAGHFMFWDETDELGLSVWTERDQESFTYILYLDVPADIIATYRLKDSRARSPVSEEHIRRWQQVERVQLRRLCLVHGILFSIVPPRKVSMLLRDIFRHTEEYNLSRAKFRLNKVLGDFVGPTKMETMLVMDGDKTLISEDTGALFWKLAADTEDTTHSDPLKELFSSQAFGYSYAAFRQAALLYEEVPEQNFNDYCEKVASTVTIHPEFISLLRQAAEKQVGAVVVTCGLHLIWEQILQRAGLSDTVKVIGGGCIREGLVITADVKRALVARLKEVRMYVCAFGDSPLDLPMLKTADRAFVVVGEAHQRSRSMETALLDAIKNEGLRAHQVLLPSTASPRLDNIILPQVTITEDDFIVWYCSRKILHATNKNAAKILMTATRNAQVSGPALREAHRSVGQYLATELLPELTGLEEFPIPHVQDRQTSGHRVRHEEKTTIVALMRGGEPMAFGVNDALPLAMFLHAKVPADVKLHHVEGQQSVILVDSVVNSGKTVVEFVQHIRTLQPTIRILVVAGVIQADSLSKGSLTQLLRADVNVAFVALRLSENKYTGTGTTDTGNRLFNTTHLQ</sequence>
<dbReference type="Proteomes" id="UP000799118">
    <property type="component" value="Unassembled WGS sequence"/>
</dbReference>
<dbReference type="OrthoDB" id="5416609at2759"/>
<dbReference type="AlphaFoldDB" id="A0A6A4I4L0"/>
<keyword evidence="3" id="KW-1185">Reference proteome</keyword>
<dbReference type="SUPFAM" id="SSF52540">
    <property type="entry name" value="P-loop containing nucleoside triphosphate hydrolases"/>
    <property type="match status" value="1"/>
</dbReference>
<dbReference type="InterPro" id="IPR027417">
    <property type="entry name" value="P-loop_NTPase"/>
</dbReference>
<dbReference type="InterPro" id="IPR023214">
    <property type="entry name" value="HAD_sf"/>
</dbReference>
<proteinExistence type="predicted"/>
<dbReference type="GO" id="GO:0000287">
    <property type="term" value="F:magnesium ion binding"/>
    <property type="evidence" value="ECO:0007669"/>
    <property type="project" value="TreeGrafter"/>
</dbReference>
<dbReference type="Pfam" id="PF13207">
    <property type="entry name" value="AAA_17"/>
    <property type="match status" value="1"/>
</dbReference>
<dbReference type="Gene3D" id="3.40.50.1000">
    <property type="entry name" value="HAD superfamily/HAD-like"/>
    <property type="match status" value="1"/>
</dbReference>